<proteinExistence type="predicted"/>
<dbReference type="GO" id="GO:0034599">
    <property type="term" value="P:cellular response to oxidative stress"/>
    <property type="evidence" value="ECO:0007669"/>
    <property type="project" value="InterPro"/>
</dbReference>
<dbReference type="OrthoDB" id="9810617at2"/>
<dbReference type="GO" id="GO:0016491">
    <property type="term" value="F:oxidoreductase activity"/>
    <property type="evidence" value="ECO:0007669"/>
    <property type="project" value="UniProtKB-KW"/>
</dbReference>
<dbReference type="STRING" id="1111454.HMPREF1250_0444"/>
<dbReference type="Pfam" id="PF00881">
    <property type="entry name" value="Nitroreductase"/>
    <property type="match status" value="1"/>
</dbReference>
<reference evidence="5 6" key="1">
    <citation type="submission" date="2013-09" db="EMBL/GenBank/DDBJ databases">
        <authorList>
            <person name="Durkin A.S."/>
            <person name="Haft D.R."/>
            <person name="McCorrison J."/>
            <person name="Torralba M."/>
            <person name="Gillis M."/>
            <person name="Haft D.H."/>
            <person name="Methe B."/>
            <person name="Sutton G."/>
            <person name="Nelson K.E."/>
        </authorList>
    </citation>
    <scope>NUCLEOTIDE SEQUENCE [LARGE SCALE GENOMIC DNA]</scope>
    <source>
        <strain evidence="5 6">BV3C16-1</strain>
    </source>
</reference>
<dbReference type="InterPro" id="IPR000415">
    <property type="entry name" value="Nitroreductase-like"/>
</dbReference>
<dbReference type="AlphaFoldDB" id="U7UMH0"/>
<feature type="domain" description="Nitroreductase" evidence="4">
    <location>
        <begin position="9"/>
        <end position="176"/>
    </location>
</feature>
<dbReference type="EMBL" id="AWXA01000020">
    <property type="protein sequence ID" value="ERT60535.1"/>
    <property type="molecule type" value="Genomic_DNA"/>
</dbReference>
<keyword evidence="2" id="KW-0963">Cytoplasm</keyword>
<evidence type="ECO:0000313" key="6">
    <source>
        <dbReference type="Proteomes" id="UP000017090"/>
    </source>
</evidence>
<dbReference type="InterPro" id="IPR033877">
    <property type="entry name" value="Frm2/Hbn1"/>
</dbReference>
<dbReference type="eggNOG" id="COG3560">
    <property type="taxonomic scope" value="Bacteria"/>
</dbReference>
<evidence type="ECO:0000256" key="1">
    <source>
        <dbReference type="ARBA" id="ARBA00004496"/>
    </source>
</evidence>
<sequence>MSTLIDAFAKRRTNYALDKNVTIAQSAIIKTVQDVIHEVPSAFNMQSGKVIVAFGKKHDKIWQIAMDTLRAIVPAENFGTTEVKINSFAAAYGTILYFDNTAVVKSMQEQFPLYADNFPVWAQQANGMMQFGVWSALTDLGLGVNMQHYNPLIDDAVKNEFQVPAEWQLIAQMPFGNPTAVPDPIAKDPIDERVLVFDK</sequence>
<dbReference type="GO" id="GO:0005737">
    <property type="term" value="C:cytoplasm"/>
    <property type="evidence" value="ECO:0007669"/>
    <property type="project" value="UniProtKB-SubCell"/>
</dbReference>
<evidence type="ECO:0000256" key="2">
    <source>
        <dbReference type="ARBA" id="ARBA00022490"/>
    </source>
</evidence>
<keyword evidence="6" id="KW-1185">Reference proteome</keyword>
<dbReference type="PANTHER" id="PTHR43035">
    <property type="entry name" value="FATTY ACID REPRESSION MUTANT PROTEIN 2-RELATED"/>
    <property type="match status" value="1"/>
</dbReference>
<dbReference type="Gene3D" id="3.40.109.10">
    <property type="entry name" value="NADH Oxidase"/>
    <property type="match status" value="1"/>
</dbReference>
<dbReference type="Proteomes" id="UP000017090">
    <property type="component" value="Unassembled WGS sequence"/>
</dbReference>
<dbReference type="FunFam" id="3.40.109.10:FF:000001">
    <property type="entry name" value="Nitroreductase family"/>
    <property type="match status" value="1"/>
</dbReference>
<gene>
    <name evidence="5" type="ORF">HMPREF1250_0444</name>
</gene>
<dbReference type="CDD" id="cd02140">
    <property type="entry name" value="Frm2-like"/>
    <property type="match status" value="1"/>
</dbReference>
<keyword evidence="3" id="KW-0560">Oxidoreductase</keyword>
<name>U7UMH0_9FIRM</name>
<dbReference type="InterPro" id="IPR029479">
    <property type="entry name" value="Nitroreductase"/>
</dbReference>
<comment type="caution">
    <text evidence="5">The sequence shown here is derived from an EMBL/GenBank/DDBJ whole genome shotgun (WGS) entry which is preliminary data.</text>
</comment>
<dbReference type="PATRIC" id="fig|1111454.3.peg.840"/>
<accession>U7UMH0</accession>
<dbReference type="RefSeq" id="WP_023053317.1">
    <property type="nucleotide sequence ID" value="NZ_AWXA01000020.1"/>
</dbReference>
<protein>
    <submittedName>
        <fullName evidence="5">Nitroreductase family protein</fullName>
    </submittedName>
</protein>
<evidence type="ECO:0000313" key="5">
    <source>
        <dbReference type="EMBL" id="ERT60535.1"/>
    </source>
</evidence>
<dbReference type="PANTHER" id="PTHR43035:SF1">
    <property type="entry name" value="FATTY ACID REPRESSION MUTANT PROTEIN 2-RELATED"/>
    <property type="match status" value="1"/>
</dbReference>
<dbReference type="SUPFAM" id="SSF55469">
    <property type="entry name" value="FMN-dependent nitroreductase-like"/>
    <property type="match status" value="1"/>
</dbReference>
<evidence type="ECO:0000256" key="3">
    <source>
        <dbReference type="ARBA" id="ARBA00023002"/>
    </source>
</evidence>
<organism evidence="5 6">
    <name type="scientific">Megasphaera vaginalis</name>
    <name type="common">ex Srinivasan et al. 2021</name>
    <dbReference type="NCBI Taxonomy" id="1111454"/>
    <lineage>
        <taxon>Bacteria</taxon>
        <taxon>Bacillati</taxon>
        <taxon>Bacillota</taxon>
        <taxon>Negativicutes</taxon>
        <taxon>Veillonellales</taxon>
        <taxon>Veillonellaceae</taxon>
        <taxon>Megasphaera</taxon>
    </lineage>
</organism>
<evidence type="ECO:0000259" key="4">
    <source>
        <dbReference type="Pfam" id="PF00881"/>
    </source>
</evidence>
<comment type="subcellular location">
    <subcellularLocation>
        <location evidence="1">Cytoplasm</location>
    </subcellularLocation>
</comment>